<dbReference type="AlphaFoldDB" id="U2ZYM9"/>
<dbReference type="Proteomes" id="UP000016568">
    <property type="component" value="Unassembled WGS sequence"/>
</dbReference>
<evidence type="ECO:0000313" key="1">
    <source>
        <dbReference type="EMBL" id="GAD47633.1"/>
    </source>
</evidence>
<keyword evidence="2" id="KW-1185">Reference proteome</keyword>
<accession>U2ZYM9</accession>
<reference evidence="1 2" key="1">
    <citation type="submission" date="2013-09" db="EMBL/GenBank/DDBJ databases">
        <title>Whole genome shotgun sequence of Novosphingobium tardaugens NBRC 16725.</title>
        <authorList>
            <person name="Isaki S."/>
            <person name="Hosoyama A."/>
            <person name="Tsuchikane K."/>
            <person name="Katsumata H."/>
            <person name="Ando Y."/>
            <person name="Yamazaki S."/>
            <person name="Fujita N."/>
        </authorList>
    </citation>
    <scope>NUCLEOTIDE SEQUENCE [LARGE SCALE GENOMIC DNA]</scope>
    <source>
        <strain evidence="1 2">NBRC 16725</strain>
    </source>
</reference>
<protein>
    <submittedName>
        <fullName evidence="1">Uncharacterized protein</fullName>
    </submittedName>
</protein>
<gene>
    <name evidence="1" type="ORF">NT2_01_04040</name>
</gene>
<evidence type="ECO:0000313" key="2">
    <source>
        <dbReference type="Proteomes" id="UP000016568"/>
    </source>
</evidence>
<sequence length="271" mass="31370">MSWEPETLAQYHDLWASLILRAPDSFHNVADMTPMADQKAALVKEFERLLAGFHFAIRKIKDEHVSHIAKELITMSFESYIAGDKKAGAHMLQEARGLVWPRHQLRIKYGVEAERRAFGKNLLYANVLVSPYPYEGTVADLGPDQTILLEIAVHWFKSYNELFRDFKYFSWVIDAENVVRRTSIEPKDDDHPLLKPLQKSWGYKRLKELGRAGDIQACVLVQYMPGLVIFDLEQRGKPRVSARQLFSGFGRETEYGQIRFHLEDPEFITDE</sequence>
<dbReference type="OrthoDB" id="8780604at2"/>
<proteinExistence type="predicted"/>
<dbReference type="RefSeq" id="WP_021688540.1">
    <property type="nucleotide sequence ID" value="NZ_BASZ01000001.1"/>
</dbReference>
<organism evidence="1 2">
    <name type="scientific">Caenibius tardaugens NBRC 16725</name>
    <dbReference type="NCBI Taxonomy" id="1219035"/>
    <lineage>
        <taxon>Bacteria</taxon>
        <taxon>Pseudomonadati</taxon>
        <taxon>Pseudomonadota</taxon>
        <taxon>Alphaproteobacteria</taxon>
        <taxon>Sphingomonadales</taxon>
        <taxon>Erythrobacteraceae</taxon>
        <taxon>Caenibius</taxon>
    </lineage>
</organism>
<comment type="caution">
    <text evidence="1">The sequence shown here is derived from an EMBL/GenBank/DDBJ whole genome shotgun (WGS) entry which is preliminary data.</text>
</comment>
<name>U2ZYM9_9SPHN</name>
<dbReference type="EMBL" id="BASZ01000001">
    <property type="protein sequence ID" value="GAD47633.1"/>
    <property type="molecule type" value="Genomic_DNA"/>
</dbReference>